<dbReference type="Proteomes" id="UP000321306">
    <property type="component" value="Unassembled WGS sequence"/>
</dbReference>
<dbReference type="RefSeq" id="WP_146885653.1">
    <property type="nucleotide sequence ID" value="NZ_BJXB01000013.1"/>
</dbReference>
<keyword evidence="1" id="KW-0812">Transmembrane</keyword>
<feature type="transmembrane region" description="Helical" evidence="1">
    <location>
        <begin position="207"/>
        <end position="228"/>
    </location>
</feature>
<dbReference type="EMBL" id="BJXB01000013">
    <property type="protein sequence ID" value="GEM47416.1"/>
    <property type="molecule type" value="Genomic_DNA"/>
</dbReference>
<gene>
    <name evidence="2" type="ORF">DC3_30510</name>
</gene>
<keyword evidence="1" id="KW-0472">Membrane</keyword>
<keyword evidence="3" id="KW-1185">Reference proteome</keyword>
<proteinExistence type="predicted"/>
<dbReference type="AlphaFoldDB" id="A0A511N4P6"/>
<protein>
    <recommendedName>
        <fullName evidence="4">CPBP family intramembrane metalloprotease</fullName>
    </recommendedName>
</protein>
<evidence type="ECO:0000313" key="2">
    <source>
        <dbReference type="EMBL" id="GEM47416.1"/>
    </source>
</evidence>
<feature type="transmembrane region" description="Helical" evidence="1">
    <location>
        <begin position="29"/>
        <end position="51"/>
    </location>
</feature>
<name>A0A511N4P6_DEIC1</name>
<keyword evidence="1" id="KW-1133">Transmembrane helix</keyword>
<reference evidence="2 3" key="1">
    <citation type="submission" date="2019-07" db="EMBL/GenBank/DDBJ databases">
        <title>Whole genome shotgun sequence of Deinococcus cellulosilyticus NBRC 106333.</title>
        <authorList>
            <person name="Hosoyama A."/>
            <person name="Uohara A."/>
            <person name="Ohji S."/>
            <person name="Ichikawa N."/>
        </authorList>
    </citation>
    <scope>NUCLEOTIDE SEQUENCE [LARGE SCALE GENOMIC DNA]</scope>
    <source>
        <strain evidence="2 3">NBRC 106333</strain>
    </source>
</reference>
<sequence length="231" mass="26656">MFQPIREWWQFLLRPSFEKTPVLHLNHTFFLLLVFQCLLSFLSLLIPNALIPNFEKLADDNDVRKMIEQSGLIWTILGAAFVEEVIFRLPIGPYRSRYLIPGGLMLVLLGWAFKSMLWMQVVIAFGMGLFVLGILGLHYDYKDMLRDVWRRAFPVMFYLFALIFALVHLSNYNEGLKSLNVFTMLLLVIPQFLAGLTFGYVRHRMGFLNAVAIHAAYNAVFLVPLVGFSSQ</sequence>
<feature type="transmembrane region" description="Helical" evidence="1">
    <location>
        <begin position="181"/>
        <end position="200"/>
    </location>
</feature>
<organism evidence="2 3">
    <name type="scientific">Deinococcus cellulosilyticus (strain DSM 18568 / NBRC 106333 / KACC 11606 / 5516J-15)</name>
    <dbReference type="NCBI Taxonomy" id="1223518"/>
    <lineage>
        <taxon>Bacteria</taxon>
        <taxon>Thermotogati</taxon>
        <taxon>Deinococcota</taxon>
        <taxon>Deinococci</taxon>
        <taxon>Deinococcales</taxon>
        <taxon>Deinococcaceae</taxon>
        <taxon>Deinococcus</taxon>
    </lineage>
</organism>
<evidence type="ECO:0000256" key="1">
    <source>
        <dbReference type="SAM" id="Phobius"/>
    </source>
</evidence>
<evidence type="ECO:0000313" key="3">
    <source>
        <dbReference type="Proteomes" id="UP000321306"/>
    </source>
</evidence>
<comment type="caution">
    <text evidence="2">The sequence shown here is derived from an EMBL/GenBank/DDBJ whole genome shotgun (WGS) entry which is preliminary data.</text>
</comment>
<feature type="transmembrane region" description="Helical" evidence="1">
    <location>
        <begin position="98"/>
        <end position="113"/>
    </location>
</feature>
<feature type="transmembrane region" description="Helical" evidence="1">
    <location>
        <begin position="151"/>
        <end position="169"/>
    </location>
</feature>
<evidence type="ECO:0008006" key="4">
    <source>
        <dbReference type="Google" id="ProtNLM"/>
    </source>
</evidence>
<feature type="transmembrane region" description="Helical" evidence="1">
    <location>
        <begin position="119"/>
        <end position="139"/>
    </location>
</feature>
<feature type="transmembrane region" description="Helical" evidence="1">
    <location>
        <begin position="71"/>
        <end position="91"/>
    </location>
</feature>
<dbReference type="OrthoDB" id="1122473at2"/>
<accession>A0A511N4P6</accession>